<dbReference type="Proteomes" id="UP000652761">
    <property type="component" value="Unassembled WGS sequence"/>
</dbReference>
<evidence type="ECO:0000313" key="2">
    <source>
        <dbReference type="Proteomes" id="UP000652761"/>
    </source>
</evidence>
<dbReference type="EMBL" id="NMUH01003471">
    <property type="protein sequence ID" value="MQM05763.1"/>
    <property type="molecule type" value="Genomic_DNA"/>
</dbReference>
<proteinExistence type="predicted"/>
<protein>
    <submittedName>
        <fullName evidence="1">Uncharacterized protein</fullName>
    </submittedName>
</protein>
<name>A0A843W3V5_COLES</name>
<dbReference type="AlphaFoldDB" id="A0A843W3V5"/>
<evidence type="ECO:0000313" key="1">
    <source>
        <dbReference type="EMBL" id="MQM05763.1"/>
    </source>
</evidence>
<gene>
    <name evidence="1" type="ORF">Taro_038580</name>
</gene>
<keyword evidence="2" id="KW-1185">Reference proteome</keyword>
<organism evidence="1 2">
    <name type="scientific">Colocasia esculenta</name>
    <name type="common">Wild taro</name>
    <name type="synonym">Arum esculentum</name>
    <dbReference type="NCBI Taxonomy" id="4460"/>
    <lineage>
        <taxon>Eukaryota</taxon>
        <taxon>Viridiplantae</taxon>
        <taxon>Streptophyta</taxon>
        <taxon>Embryophyta</taxon>
        <taxon>Tracheophyta</taxon>
        <taxon>Spermatophyta</taxon>
        <taxon>Magnoliopsida</taxon>
        <taxon>Liliopsida</taxon>
        <taxon>Araceae</taxon>
        <taxon>Aroideae</taxon>
        <taxon>Colocasieae</taxon>
        <taxon>Colocasia</taxon>
    </lineage>
</organism>
<reference evidence="1" key="1">
    <citation type="submission" date="2017-07" db="EMBL/GenBank/DDBJ databases">
        <title>Taro Niue Genome Assembly and Annotation.</title>
        <authorList>
            <person name="Atibalentja N."/>
            <person name="Keating K."/>
            <person name="Fields C.J."/>
        </authorList>
    </citation>
    <scope>NUCLEOTIDE SEQUENCE</scope>
    <source>
        <strain evidence="1">Niue_2</strain>
        <tissue evidence="1">Leaf</tissue>
    </source>
</reference>
<accession>A0A843W3V5</accession>
<comment type="caution">
    <text evidence="1">The sequence shown here is derived from an EMBL/GenBank/DDBJ whole genome shotgun (WGS) entry which is preliminary data.</text>
</comment>
<sequence length="71" mass="7549">MNTKFSVARSTSISSIFFLPRPTCAVGEPRWGRGARCRPLASPATTVDHPLVTDGALDGCNTVIDGAKMEL</sequence>